<evidence type="ECO:0000313" key="4">
    <source>
        <dbReference type="Proteomes" id="UP000291591"/>
    </source>
</evidence>
<evidence type="ECO:0000256" key="2">
    <source>
        <dbReference type="SAM" id="Phobius"/>
    </source>
</evidence>
<keyword evidence="4" id="KW-1185">Reference proteome</keyword>
<protein>
    <submittedName>
        <fullName evidence="3">Uncharacterized protein</fullName>
    </submittedName>
</protein>
<name>A0A4Q7UQQ1_PSEST</name>
<gene>
    <name evidence="3" type="ORF">EV383_0808</name>
</gene>
<proteinExistence type="predicted"/>
<sequence>MPGLFGLDGTSTVVLIAVVVLVVVAALSRPGRRAAAAGIAAVGRWPGLIRSELRGAAPLDRDAVTDTTPDIPPVTRGLPIVERPDRGRRAPGSDLR</sequence>
<dbReference type="RefSeq" id="WP_130288662.1">
    <property type="nucleotide sequence ID" value="NZ_SHKL01000001.1"/>
</dbReference>
<evidence type="ECO:0000313" key="3">
    <source>
        <dbReference type="EMBL" id="RZT83975.1"/>
    </source>
</evidence>
<keyword evidence="2" id="KW-0472">Membrane</keyword>
<dbReference type="EMBL" id="SHKL01000001">
    <property type="protein sequence ID" value="RZT83975.1"/>
    <property type="molecule type" value="Genomic_DNA"/>
</dbReference>
<feature type="compositionally biased region" description="Low complexity" evidence="1">
    <location>
        <begin position="65"/>
        <end position="75"/>
    </location>
</feature>
<evidence type="ECO:0000256" key="1">
    <source>
        <dbReference type="SAM" id="MobiDB-lite"/>
    </source>
</evidence>
<keyword evidence="2" id="KW-0812">Transmembrane</keyword>
<dbReference type="AlphaFoldDB" id="A0A4Q7UQQ1"/>
<dbReference type="Proteomes" id="UP000291591">
    <property type="component" value="Unassembled WGS sequence"/>
</dbReference>
<comment type="caution">
    <text evidence="3">The sequence shown here is derived from an EMBL/GenBank/DDBJ whole genome shotgun (WGS) entry which is preliminary data.</text>
</comment>
<organism evidence="3 4">
    <name type="scientific">Pseudonocardia sediminis</name>
    <dbReference type="NCBI Taxonomy" id="1397368"/>
    <lineage>
        <taxon>Bacteria</taxon>
        <taxon>Bacillati</taxon>
        <taxon>Actinomycetota</taxon>
        <taxon>Actinomycetes</taxon>
        <taxon>Pseudonocardiales</taxon>
        <taxon>Pseudonocardiaceae</taxon>
        <taxon>Pseudonocardia</taxon>
    </lineage>
</organism>
<accession>A0A4Q7UQQ1</accession>
<feature type="region of interest" description="Disordered" evidence="1">
    <location>
        <begin position="60"/>
        <end position="96"/>
    </location>
</feature>
<reference evidence="3 4" key="1">
    <citation type="submission" date="2019-02" db="EMBL/GenBank/DDBJ databases">
        <title>Sequencing the genomes of 1000 actinobacteria strains.</title>
        <authorList>
            <person name="Klenk H.-P."/>
        </authorList>
    </citation>
    <scope>NUCLEOTIDE SEQUENCE [LARGE SCALE GENOMIC DNA]</scope>
    <source>
        <strain evidence="3 4">DSM 45779</strain>
    </source>
</reference>
<keyword evidence="2" id="KW-1133">Transmembrane helix</keyword>
<feature type="transmembrane region" description="Helical" evidence="2">
    <location>
        <begin position="6"/>
        <end position="27"/>
    </location>
</feature>